<dbReference type="Proteomes" id="UP000297982">
    <property type="component" value="Unassembled WGS sequence"/>
</dbReference>
<dbReference type="RefSeq" id="WP_135327704.1">
    <property type="nucleotide sequence ID" value="NZ_SRJC01000002.1"/>
</dbReference>
<evidence type="ECO:0000259" key="3">
    <source>
        <dbReference type="Pfam" id="PF13472"/>
    </source>
</evidence>
<dbReference type="STRING" id="192814.GCA_900166575_02916"/>
<keyword evidence="2" id="KW-1133">Transmembrane helix</keyword>
<dbReference type="GO" id="GO:0004622">
    <property type="term" value="F:phosphatidylcholine lysophospholipase activity"/>
    <property type="evidence" value="ECO:0007669"/>
    <property type="project" value="TreeGrafter"/>
</dbReference>
<dbReference type="EMBL" id="SRJC01000002">
    <property type="protein sequence ID" value="TGB02748.1"/>
    <property type="molecule type" value="Genomic_DNA"/>
</dbReference>
<feature type="domain" description="SGNH hydrolase-type esterase" evidence="3">
    <location>
        <begin position="98"/>
        <end position="292"/>
    </location>
</feature>
<dbReference type="AlphaFoldDB" id="A0A4Z0GXZ4"/>
<feature type="region of interest" description="Disordered" evidence="1">
    <location>
        <begin position="35"/>
        <end position="74"/>
    </location>
</feature>
<name>A0A4Z0GXZ4_9BACI</name>
<sequence length="307" mass="35021">MKIWRWIASVVLAITIGFFIVAAFIYSPEDAVVQPPEKSTQEEKTPSEEPDETSEPKEKEEPTETEDPTLGEGLRDVFTSVIESAKDIFIREDLHITALGDSLTEGIGDGTGEGGYVGILEKTFAENPNAGDITIDNYGKIGHRTDQLLKRLQDEEDMRESVKESDLVLITIGANDLIEVVEENITNLNYQAFVDAQQGYEERLREILRIVHEENPDASIYLIGLYNPFEGYFRNVPEVGQIAGDWNQTSRMVVNDFNRTTFIPVRDIFENTTDDLLWDEDHFHPNEKGYKRIAERVLEYIREDIEQ</sequence>
<dbReference type="InterPro" id="IPR036514">
    <property type="entry name" value="SGNH_hydro_sf"/>
</dbReference>
<dbReference type="SUPFAM" id="SSF52266">
    <property type="entry name" value="SGNH hydrolase"/>
    <property type="match status" value="1"/>
</dbReference>
<dbReference type="PANTHER" id="PTHR30383">
    <property type="entry name" value="THIOESTERASE 1/PROTEASE 1/LYSOPHOSPHOLIPASE L1"/>
    <property type="match status" value="1"/>
</dbReference>
<keyword evidence="2" id="KW-0472">Membrane</keyword>
<evidence type="ECO:0000313" key="4">
    <source>
        <dbReference type="EMBL" id="TGB02748.1"/>
    </source>
</evidence>
<proteinExistence type="predicted"/>
<evidence type="ECO:0000256" key="1">
    <source>
        <dbReference type="SAM" id="MobiDB-lite"/>
    </source>
</evidence>
<dbReference type="PANTHER" id="PTHR30383:SF27">
    <property type="entry name" value="SPORE GERMINATION LIPASE LIPC"/>
    <property type="match status" value="1"/>
</dbReference>
<organism evidence="4 5">
    <name type="scientific">Halobacillus salinus</name>
    <dbReference type="NCBI Taxonomy" id="192814"/>
    <lineage>
        <taxon>Bacteria</taxon>
        <taxon>Bacillati</taxon>
        <taxon>Bacillota</taxon>
        <taxon>Bacilli</taxon>
        <taxon>Bacillales</taxon>
        <taxon>Bacillaceae</taxon>
        <taxon>Halobacillus</taxon>
    </lineage>
</organism>
<accession>A0A4Z0GXZ4</accession>
<dbReference type="InterPro" id="IPR051532">
    <property type="entry name" value="Ester_Hydrolysis_Enzymes"/>
</dbReference>
<protein>
    <recommendedName>
        <fullName evidence="3">SGNH hydrolase-type esterase domain-containing protein</fullName>
    </recommendedName>
</protein>
<gene>
    <name evidence="4" type="ORF">E4663_11355</name>
</gene>
<keyword evidence="2" id="KW-0812">Transmembrane</keyword>
<evidence type="ECO:0000313" key="5">
    <source>
        <dbReference type="Proteomes" id="UP000297982"/>
    </source>
</evidence>
<reference evidence="4 5" key="1">
    <citation type="journal article" date="2003" name="Int. J. Syst. Evol. Microbiol.">
        <title>Halobacillus salinus sp. nov., isolated from a salt lake on the coast of the East Sea in Korea.</title>
        <authorList>
            <person name="Yoon J.H."/>
            <person name="Kang K.H."/>
            <person name="Park Y.H."/>
        </authorList>
    </citation>
    <scope>NUCLEOTIDE SEQUENCE [LARGE SCALE GENOMIC DNA]</scope>
    <source>
        <strain evidence="4 5">HSL-3</strain>
    </source>
</reference>
<dbReference type="Gene3D" id="3.40.50.1110">
    <property type="entry name" value="SGNH hydrolase"/>
    <property type="match status" value="1"/>
</dbReference>
<evidence type="ECO:0000256" key="2">
    <source>
        <dbReference type="SAM" id="Phobius"/>
    </source>
</evidence>
<feature type="transmembrane region" description="Helical" evidence="2">
    <location>
        <begin position="7"/>
        <end position="26"/>
    </location>
</feature>
<dbReference type="Pfam" id="PF13472">
    <property type="entry name" value="Lipase_GDSL_2"/>
    <property type="match status" value="1"/>
</dbReference>
<dbReference type="InterPro" id="IPR013830">
    <property type="entry name" value="SGNH_hydro"/>
</dbReference>
<keyword evidence="5" id="KW-1185">Reference proteome</keyword>
<comment type="caution">
    <text evidence="4">The sequence shown here is derived from an EMBL/GenBank/DDBJ whole genome shotgun (WGS) entry which is preliminary data.</text>
</comment>